<proteinExistence type="predicted"/>
<evidence type="ECO:0000313" key="1">
    <source>
        <dbReference type="EMBL" id="VAW65104.1"/>
    </source>
</evidence>
<name>A0A3B0Y938_9ZZZZ</name>
<protein>
    <recommendedName>
        <fullName evidence="2">Sulfotransferase domain-containing protein</fullName>
    </recommendedName>
</protein>
<reference evidence="1" key="1">
    <citation type="submission" date="2018-06" db="EMBL/GenBank/DDBJ databases">
        <authorList>
            <person name="Zhirakovskaya E."/>
        </authorList>
    </citation>
    <scope>NUCLEOTIDE SEQUENCE</scope>
</reference>
<organism evidence="1">
    <name type="scientific">hydrothermal vent metagenome</name>
    <dbReference type="NCBI Taxonomy" id="652676"/>
    <lineage>
        <taxon>unclassified sequences</taxon>
        <taxon>metagenomes</taxon>
        <taxon>ecological metagenomes</taxon>
    </lineage>
</organism>
<gene>
    <name evidence="1" type="ORF">MNBD_GAMMA09-2903</name>
</gene>
<dbReference type="Gene3D" id="3.40.50.300">
    <property type="entry name" value="P-loop containing nucleotide triphosphate hydrolases"/>
    <property type="match status" value="1"/>
</dbReference>
<evidence type="ECO:0008006" key="2">
    <source>
        <dbReference type="Google" id="ProtNLM"/>
    </source>
</evidence>
<accession>A0A3B0Y938</accession>
<dbReference type="InterPro" id="IPR027417">
    <property type="entry name" value="P-loop_NTPase"/>
</dbReference>
<dbReference type="AlphaFoldDB" id="A0A3B0Y938"/>
<sequence length="95" mass="10619">MNKLRFLHIPKTAGSIFSSILKKQCRGKPDFVFTGDNEQDIRDFWGTSLDEQKAIVLFTGHASILTGIPEADDITIITLLRDPVSLVKSFCQHVS</sequence>
<dbReference type="EMBL" id="UOFI01000061">
    <property type="protein sequence ID" value="VAW65104.1"/>
    <property type="molecule type" value="Genomic_DNA"/>
</dbReference>